<proteinExistence type="predicted"/>
<dbReference type="AlphaFoldDB" id="A0A2X3K986"/>
<name>A0A2X3K986_ECOLX</name>
<dbReference type="EMBL" id="UARW01000010">
    <property type="protein sequence ID" value="SQD04613.1"/>
    <property type="molecule type" value="Genomic_DNA"/>
</dbReference>
<reference evidence="1 2" key="1">
    <citation type="submission" date="2018-06" db="EMBL/GenBank/DDBJ databases">
        <authorList>
            <consortium name="Pathogen Informatics"/>
            <person name="Doyle S."/>
        </authorList>
    </citation>
    <scope>NUCLEOTIDE SEQUENCE [LARGE SCALE GENOMIC DNA]</scope>
    <source>
        <strain evidence="1 2">NCTC8009</strain>
    </source>
</reference>
<dbReference type="Proteomes" id="UP000250991">
    <property type="component" value="Unassembled WGS sequence"/>
</dbReference>
<evidence type="ECO:0000313" key="2">
    <source>
        <dbReference type="Proteomes" id="UP000250991"/>
    </source>
</evidence>
<evidence type="ECO:0000313" key="1">
    <source>
        <dbReference type="EMBL" id="SQD04613.1"/>
    </source>
</evidence>
<sequence>MNARKAVLADNPELILRVLQLRFDESLSYPRISAQTGVSKTAIFFSGEAISPGIH</sequence>
<accession>A0A2X3K986</accession>
<protein>
    <submittedName>
        <fullName evidence="1">Transposase</fullName>
    </submittedName>
</protein>
<organism evidence="1 2">
    <name type="scientific">Escherichia coli</name>
    <dbReference type="NCBI Taxonomy" id="562"/>
    <lineage>
        <taxon>Bacteria</taxon>
        <taxon>Pseudomonadati</taxon>
        <taxon>Pseudomonadota</taxon>
        <taxon>Gammaproteobacteria</taxon>
        <taxon>Enterobacterales</taxon>
        <taxon>Enterobacteriaceae</taxon>
        <taxon>Escherichia</taxon>
    </lineage>
</organism>
<gene>
    <name evidence="1" type="ORF">NCTC8009_05137</name>
</gene>